<dbReference type="PROSITE" id="PS51094">
    <property type="entry name" value="PTS_EIIA_TYPE_2"/>
    <property type="match status" value="1"/>
</dbReference>
<dbReference type="Gene3D" id="1.10.10.10">
    <property type="entry name" value="Winged helix-like DNA-binding domain superfamily/Winged helix DNA-binding domain"/>
    <property type="match status" value="2"/>
</dbReference>
<evidence type="ECO:0000259" key="5">
    <source>
        <dbReference type="PROSITE" id="PS51094"/>
    </source>
</evidence>
<dbReference type="AlphaFoldDB" id="A0A318KSJ0"/>
<keyword evidence="4" id="KW-0804">Transcription</keyword>
<evidence type="ECO:0000256" key="1">
    <source>
        <dbReference type="ARBA" id="ARBA00022737"/>
    </source>
</evidence>
<sequence length="640" mass="74828">MFTGRQLKIIELIFNNTQGIHGSKIAELLSVSSRTIRHEIGEINDRWQNECCIKSSKKSGYYFQAENIQFVRDFLFKYRNLENEDTDSEKRRYAILGLLLFDEDMELDEIGERLYVSSQTVYKDILKLQQQLKKKYGIELLNISGSYVRIIEDEHKIRELMFKIIKDEVLIKESAGTHYLKDLLPDAYDQSEYEYLLEQIKHYFNEQGVMLTDGNLIMAASAIYIAIVRNQYDYRAAEVENSGIDSNVKRLIDVLIQAQWSLYPQDMYSLNQFLHTFKLNDEKDESDISNFSIHVLDEFCQEVLDKYNFDLRTSEALYLNMLAHFEYMLRRLENGFQLLNPILDDVKKKYPYAYEISMLIVHIVYKYKNTYVQDDEISYIAIYLEHFLENVNQKLNVILISSARLSVSHILLNWLKNNFSNQLNVQTVLPIHSLASYVNENAVDLILSTNDMALHPIIPTYKINSLPSSQDQLLLNDMIHTIRISQRFREVVKKHFSPEMIKIYEDKTTFESIITDMAQKLETYNKINDAEEFAKDVLQREINYPTFVNDLFMIPHPLMTFANKTAVSVAILKKPLLKDGRSVQLIFTLAIERKQNDDVRVLFQIFKQIAANKQSMKMLIEATDNNKFLSALINLSGSIQ</sequence>
<evidence type="ECO:0000256" key="4">
    <source>
        <dbReference type="ARBA" id="ARBA00023163"/>
    </source>
</evidence>
<gene>
    <name evidence="7" type="ORF">DES51_107177</name>
</gene>
<accession>A0A318KSJ0</accession>
<keyword evidence="1" id="KW-0677">Repeat</keyword>
<evidence type="ECO:0000256" key="2">
    <source>
        <dbReference type="ARBA" id="ARBA00023015"/>
    </source>
</evidence>
<dbReference type="InterPro" id="IPR011608">
    <property type="entry name" value="PRD"/>
</dbReference>
<dbReference type="InterPro" id="IPR002178">
    <property type="entry name" value="PTS_EIIA_type-2_dom"/>
</dbReference>
<dbReference type="OrthoDB" id="95460at2"/>
<dbReference type="Proteomes" id="UP000247612">
    <property type="component" value="Unassembled WGS sequence"/>
</dbReference>
<evidence type="ECO:0000313" key="7">
    <source>
        <dbReference type="EMBL" id="PXX78636.1"/>
    </source>
</evidence>
<evidence type="ECO:0000256" key="3">
    <source>
        <dbReference type="ARBA" id="ARBA00023159"/>
    </source>
</evidence>
<name>A0A318KSJ0_9FIRM</name>
<dbReference type="InterPro" id="IPR016152">
    <property type="entry name" value="PTrfase/Anion_transptr"/>
</dbReference>
<keyword evidence="3" id="KW-0010">Activator</keyword>
<evidence type="ECO:0000313" key="8">
    <source>
        <dbReference type="Proteomes" id="UP000247612"/>
    </source>
</evidence>
<dbReference type="InterPro" id="IPR036388">
    <property type="entry name" value="WH-like_DNA-bd_sf"/>
</dbReference>
<dbReference type="SUPFAM" id="SSF63520">
    <property type="entry name" value="PTS-regulatory domain, PRD"/>
    <property type="match status" value="1"/>
</dbReference>
<dbReference type="PANTHER" id="PTHR30185">
    <property type="entry name" value="CRYPTIC BETA-GLUCOSIDE BGL OPERON ANTITERMINATOR"/>
    <property type="match status" value="1"/>
</dbReference>
<dbReference type="PANTHER" id="PTHR30185:SF18">
    <property type="entry name" value="TRANSCRIPTIONAL REGULATOR MTLR"/>
    <property type="match status" value="1"/>
</dbReference>
<dbReference type="GO" id="GO:0006355">
    <property type="term" value="P:regulation of DNA-templated transcription"/>
    <property type="evidence" value="ECO:0007669"/>
    <property type="project" value="InterPro"/>
</dbReference>
<keyword evidence="8" id="KW-1185">Reference proteome</keyword>
<protein>
    <submittedName>
        <fullName evidence="7">Transcriptional antiterminator</fullName>
    </submittedName>
</protein>
<evidence type="ECO:0000259" key="6">
    <source>
        <dbReference type="PROSITE" id="PS51372"/>
    </source>
</evidence>
<dbReference type="Pfam" id="PF00874">
    <property type="entry name" value="PRD"/>
    <property type="match status" value="1"/>
</dbReference>
<dbReference type="InterPro" id="IPR036634">
    <property type="entry name" value="PRD_sf"/>
</dbReference>
<organism evidence="7 8">
    <name type="scientific">Dielma fastidiosa</name>
    <dbReference type="NCBI Taxonomy" id="1034346"/>
    <lineage>
        <taxon>Bacteria</taxon>
        <taxon>Bacillati</taxon>
        <taxon>Bacillota</taxon>
        <taxon>Erysipelotrichia</taxon>
        <taxon>Erysipelotrichales</taxon>
        <taxon>Erysipelotrichaceae</taxon>
        <taxon>Dielma</taxon>
    </lineage>
</organism>
<dbReference type="RefSeq" id="WP_022939158.1">
    <property type="nucleotide sequence ID" value="NZ_CABKRQ010000008.1"/>
</dbReference>
<dbReference type="InterPro" id="IPR013196">
    <property type="entry name" value="HTH_11"/>
</dbReference>
<reference evidence="7 8" key="1">
    <citation type="submission" date="2018-05" db="EMBL/GenBank/DDBJ databases">
        <title>Genomic Encyclopedia of Type Strains, Phase IV (KMG-IV): sequencing the most valuable type-strain genomes for metagenomic binning, comparative biology and taxonomic classification.</title>
        <authorList>
            <person name="Goeker M."/>
        </authorList>
    </citation>
    <scope>NUCLEOTIDE SEQUENCE [LARGE SCALE GENOMIC DNA]</scope>
    <source>
        <strain evidence="7 8">JC118</strain>
    </source>
</reference>
<dbReference type="SUPFAM" id="SSF55804">
    <property type="entry name" value="Phoshotransferase/anion transport protein"/>
    <property type="match status" value="1"/>
</dbReference>
<dbReference type="InterPro" id="IPR050661">
    <property type="entry name" value="BglG_antiterminators"/>
</dbReference>
<dbReference type="STRING" id="1034346.GCA_000313565_02875"/>
<dbReference type="Gene3D" id="3.40.930.10">
    <property type="entry name" value="Mannitol-specific EII, Chain A"/>
    <property type="match status" value="1"/>
</dbReference>
<dbReference type="Pfam" id="PF05043">
    <property type="entry name" value="Mga"/>
    <property type="match status" value="1"/>
</dbReference>
<keyword evidence="2" id="KW-0805">Transcription regulation</keyword>
<dbReference type="Pfam" id="PF00359">
    <property type="entry name" value="PTS_EIIA_2"/>
    <property type="match status" value="1"/>
</dbReference>
<proteinExistence type="predicted"/>
<dbReference type="PROSITE" id="PS51372">
    <property type="entry name" value="PRD_2"/>
    <property type="match status" value="1"/>
</dbReference>
<feature type="domain" description="PTS EIIA type-2" evidence="5">
    <location>
        <begin position="494"/>
        <end position="635"/>
    </location>
</feature>
<dbReference type="InterPro" id="IPR007737">
    <property type="entry name" value="Mga_HTH"/>
</dbReference>
<dbReference type="EMBL" id="QJKH01000007">
    <property type="protein sequence ID" value="PXX78636.1"/>
    <property type="molecule type" value="Genomic_DNA"/>
</dbReference>
<dbReference type="Pfam" id="PF08279">
    <property type="entry name" value="HTH_11"/>
    <property type="match status" value="1"/>
</dbReference>
<dbReference type="Gene3D" id="1.10.1790.10">
    <property type="entry name" value="PRD domain"/>
    <property type="match status" value="1"/>
</dbReference>
<comment type="caution">
    <text evidence="7">The sequence shown here is derived from an EMBL/GenBank/DDBJ whole genome shotgun (WGS) entry which is preliminary data.</text>
</comment>
<feature type="domain" description="PRD" evidence="6">
    <location>
        <begin position="287"/>
        <end position="394"/>
    </location>
</feature>